<organism evidence="2 3">
    <name type="scientific">Kitasatospora arboriphila</name>
    <dbReference type="NCBI Taxonomy" id="258052"/>
    <lineage>
        <taxon>Bacteria</taxon>
        <taxon>Bacillati</taxon>
        <taxon>Actinomycetota</taxon>
        <taxon>Actinomycetes</taxon>
        <taxon>Kitasatosporales</taxon>
        <taxon>Streptomycetaceae</taxon>
        <taxon>Kitasatospora</taxon>
    </lineage>
</organism>
<accession>A0ABN1U5P4</accession>
<evidence type="ECO:0000313" key="2">
    <source>
        <dbReference type="EMBL" id="GAA1121626.1"/>
    </source>
</evidence>
<dbReference type="Proteomes" id="UP001499987">
    <property type="component" value="Unassembled WGS sequence"/>
</dbReference>
<protein>
    <recommendedName>
        <fullName evidence="4">N-acetyltransferase</fullName>
    </recommendedName>
</protein>
<reference evidence="2 3" key="1">
    <citation type="journal article" date="2019" name="Int. J. Syst. Evol. Microbiol.">
        <title>The Global Catalogue of Microorganisms (GCM) 10K type strain sequencing project: providing services to taxonomists for standard genome sequencing and annotation.</title>
        <authorList>
            <consortium name="The Broad Institute Genomics Platform"/>
            <consortium name="The Broad Institute Genome Sequencing Center for Infectious Disease"/>
            <person name="Wu L."/>
            <person name="Ma J."/>
        </authorList>
    </citation>
    <scope>NUCLEOTIDE SEQUENCE [LARGE SCALE GENOMIC DNA]</scope>
    <source>
        <strain evidence="2 3">JCM 13002</strain>
    </source>
</reference>
<proteinExistence type="predicted"/>
<evidence type="ECO:0008006" key="4">
    <source>
        <dbReference type="Google" id="ProtNLM"/>
    </source>
</evidence>
<name>A0ABN1U5P4_9ACTN</name>
<dbReference type="EMBL" id="BAAALD010000126">
    <property type="protein sequence ID" value="GAA1121626.1"/>
    <property type="molecule type" value="Genomic_DNA"/>
</dbReference>
<evidence type="ECO:0000313" key="3">
    <source>
        <dbReference type="Proteomes" id="UP001499987"/>
    </source>
</evidence>
<evidence type="ECO:0000256" key="1">
    <source>
        <dbReference type="SAM" id="MobiDB-lite"/>
    </source>
</evidence>
<feature type="region of interest" description="Disordered" evidence="1">
    <location>
        <begin position="294"/>
        <end position="318"/>
    </location>
</feature>
<gene>
    <name evidence="2" type="ORF">GCM10009663_71530</name>
</gene>
<sequence>MQESGGLSAGACTIRPYHRRHRDQVLELLRADCLPGQFPPGTGTLADALAGRCLDGHPQIHGADRPVTDVLFDARGHVAGAVCYALQPRQRAGHVLWAHAGEDFAAMAVLVSWARSRLGTGRPWYAFAGFPAAGPAVAGLPCAFRPATAKALHAAGFTPLTGQHYWHRDIGPHLVDQEPGTHDADPVPRPAGWSLRTGDGPAGAEALMDAPRQGIAHLHGLTLHGGGNGLHTLHEDPGRRLIARCLRQAALCAATGMTAVTDTADPDDPVCRLLDEYGFTLLDAFTVHHRPAAKPPARFGRAHGALPDPAGQHAPGHP</sequence>
<keyword evidence="3" id="KW-1185">Reference proteome</keyword>
<comment type="caution">
    <text evidence="2">The sequence shown here is derived from an EMBL/GenBank/DDBJ whole genome shotgun (WGS) entry which is preliminary data.</text>
</comment>